<proteinExistence type="predicted"/>
<name>A0A6J6VY71_9ZZZZ</name>
<dbReference type="Gene3D" id="1.10.150.130">
    <property type="match status" value="1"/>
</dbReference>
<dbReference type="PANTHER" id="PTHR30349">
    <property type="entry name" value="PHAGE INTEGRASE-RELATED"/>
    <property type="match status" value="1"/>
</dbReference>
<evidence type="ECO:0000259" key="3">
    <source>
        <dbReference type="PROSITE" id="PS51898"/>
    </source>
</evidence>
<dbReference type="InterPro" id="IPR050090">
    <property type="entry name" value="Tyrosine_recombinase_XerCD"/>
</dbReference>
<sequence length="251" mass="28837">MLLDEFASRCWQFLPVTKKTIQNYRGAYNRNISKSLGSKELHAISKREFVEALAALTPQNYFQTLMTMRVIYREAIARELVIASPVATIKAPRIHVEPKKFLTWEEVRETNFGKYDTHIKFLALHGLRWGEAVALRESDIHHEKVHINKSMYGPTKTPAGVRQVPYFGYFKKFPSSRTAVANTLQKYGVTIHSLRKTYAYFLKTSDVHVTTAAKFMGHSNPLVTLKIYTMVRDDETDVVGQKLRLLLGQEN</sequence>
<evidence type="ECO:0000256" key="1">
    <source>
        <dbReference type="ARBA" id="ARBA00023125"/>
    </source>
</evidence>
<feature type="domain" description="Tyr recombinase" evidence="3">
    <location>
        <begin position="97"/>
        <end position="241"/>
    </location>
</feature>
<dbReference type="GO" id="GO:0015074">
    <property type="term" value="P:DNA integration"/>
    <property type="evidence" value="ECO:0007669"/>
    <property type="project" value="InterPro"/>
</dbReference>
<dbReference type="PANTHER" id="PTHR30349:SF41">
    <property type="entry name" value="INTEGRASE_RECOMBINASE PROTEIN MJ0367-RELATED"/>
    <property type="match status" value="1"/>
</dbReference>
<dbReference type="SUPFAM" id="SSF56349">
    <property type="entry name" value="DNA breaking-rejoining enzymes"/>
    <property type="match status" value="1"/>
</dbReference>
<evidence type="ECO:0000256" key="2">
    <source>
        <dbReference type="ARBA" id="ARBA00023172"/>
    </source>
</evidence>
<gene>
    <name evidence="4" type="ORF">UFOPK2918_00559</name>
</gene>
<keyword evidence="2" id="KW-0233">DNA recombination</keyword>
<dbReference type="InterPro" id="IPR010998">
    <property type="entry name" value="Integrase_recombinase_N"/>
</dbReference>
<dbReference type="InterPro" id="IPR002104">
    <property type="entry name" value="Integrase_catalytic"/>
</dbReference>
<dbReference type="PROSITE" id="PS51898">
    <property type="entry name" value="TYR_RECOMBINASE"/>
    <property type="match status" value="1"/>
</dbReference>
<dbReference type="EMBL" id="CAEZZT010000029">
    <property type="protein sequence ID" value="CAB4775753.1"/>
    <property type="molecule type" value="Genomic_DNA"/>
</dbReference>
<keyword evidence="1" id="KW-0238">DNA-binding</keyword>
<dbReference type="InterPro" id="IPR013762">
    <property type="entry name" value="Integrase-like_cat_sf"/>
</dbReference>
<dbReference type="GO" id="GO:0003677">
    <property type="term" value="F:DNA binding"/>
    <property type="evidence" value="ECO:0007669"/>
    <property type="project" value="UniProtKB-KW"/>
</dbReference>
<dbReference type="GO" id="GO:0006310">
    <property type="term" value="P:DNA recombination"/>
    <property type="evidence" value="ECO:0007669"/>
    <property type="project" value="UniProtKB-KW"/>
</dbReference>
<organism evidence="4">
    <name type="scientific">freshwater metagenome</name>
    <dbReference type="NCBI Taxonomy" id="449393"/>
    <lineage>
        <taxon>unclassified sequences</taxon>
        <taxon>metagenomes</taxon>
        <taxon>ecological metagenomes</taxon>
    </lineage>
</organism>
<accession>A0A6J6VY71</accession>
<dbReference type="InterPro" id="IPR011010">
    <property type="entry name" value="DNA_brk_join_enz"/>
</dbReference>
<dbReference type="AlphaFoldDB" id="A0A6J6VY71"/>
<dbReference type="Gene3D" id="1.10.443.10">
    <property type="entry name" value="Intergrase catalytic core"/>
    <property type="match status" value="1"/>
</dbReference>
<evidence type="ECO:0000313" key="4">
    <source>
        <dbReference type="EMBL" id="CAB4775753.1"/>
    </source>
</evidence>
<reference evidence="4" key="1">
    <citation type="submission" date="2020-05" db="EMBL/GenBank/DDBJ databases">
        <authorList>
            <person name="Chiriac C."/>
            <person name="Salcher M."/>
            <person name="Ghai R."/>
            <person name="Kavagutti S V."/>
        </authorList>
    </citation>
    <scope>NUCLEOTIDE SEQUENCE</scope>
</reference>
<protein>
    <submittedName>
        <fullName evidence="4">Unannotated protein</fullName>
    </submittedName>
</protein>